<evidence type="ECO:0000313" key="2">
    <source>
        <dbReference type="EMBL" id="CAK7935387.1"/>
    </source>
</evidence>
<dbReference type="Proteomes" id="UP001162060">
    <property type="component" value="Unassembled WGS sequence"/>
</dbReference>
<organism evidence="2 3">
    <name type="scientific">Peronospora matthiolae</name>
    <dbReference type="NCBI Taxonomy" id="2874970"/>
    <lineage>
        <taxon>Eukaryota</taxon>
        <taxon>Sar</taxon>
        <taxon>Stramenopiles</taxon>
        <taxon>Oomycota</taxon>
        <taxon>Peronosporomycetes</taxon>
        <taxon>Peronosporales</taxon>
        <taxon>Peronosporaceae</taxon>
        <taxon>Peronospora</taxon>
    </lineage>
</organism>
<sequence length="53" mass="5865">MQRQMMRQSGVHDAAFSHVSKELPSGAGGNQTMSSAKHDDLHEMLCARPHECK</sequence>
<comment type="caution">
    <text evidence="2">The sequence shown here is derived from an EMBL/GenBank/DDBJ whole genome shotgun (WGS) entry which is preliminary data.</text>
</comment>
<feature type="region of interest" description="Disordered" evidence="1">
    <location>
        <begin position="1"/>
        <end position="42"/>
    </location>
</feature>
<protein>
    <submittedName>
        <fullName evidence="2">Uncharacterized protein</fullName>
    </submittedName>
</protein>
<dbReference type="EMBL" id="CAKLBY020000221">
    <property type="protein sequence ID" value="CAK7935387.1"/>
    <property type="molecule type" value="Genomic_DNA"/>
</dbReference>
<gene>
    <name evidence="2" type="ORF">PM001_LOCUS20537</name>
</gene>
<proteinExistence type="predicted"/>
<name>A0AAV1UP11_9STRA</name>
<accession>A0AAV1UP11</accession>
<evidence type="ECO:0000256" key="1">
    <source>
        <dbReference type="SAM" id="MobiDB-lite"/>
    </source>
</evidence>
<evidence type="ECO:0000313" key="3">
    <source>
        <dbReference type="Proteomes" id="UP001162060"/>
    </source>
</evidence>
<dbReference type="AlphaFoldDB" id="A0AAV1UP11"/>
<reference evidence="2" key="1">
    <citation type="submission" date="2024-01" db="EMBL/GenBank/DDBJ databases">
        <authorList>
            <person name="Webb A."/>
        </authorList>
    </citation>
    <scope>NUCLEOTIDE SEQUENCE</scope>
    <source>
        <strain evidence="2">Pm1</strain>
    </source>
</reference>